<feature type="coiled-coil region" evidence="1">
    <location>
        <begin position="190"/>
        <end position="224"/>
    </location>
</feature>
<dbReference type="Proteomes" id="UP000789524">
    <property type="component" value="Unassembled WGS sequence"/>
</dbReference>
<protein>
    <submittedName>
        <fullName evidence="2">(African queen) hypothetical protein</fullName>
    </submittedName>
</protein>
<dbReference type="EMBL" id="CAKASE010000058">
    <property type="protein sequence ID" value="CAG9567621.1"/>
    <property type="molecule type" value="Genomic_DNA"/>
</dbReference>
<proteinExistence type="predicted"/>
<organism evidence="2 3">
    <name type="scientific">Danaus chrysippus</name>
    <name type="common">African queen</name>
    <dbReference type="NCBI Taxonomy" id="151541"/>
    <lineage>
        <taxon>Eukaryota</taxon>
        <taxon>Metazoa</taxon>
        <taxon>Ecdysozoa</taxon>
        <taxon>Arthropoda</taxon>
        <taxon>Hexapoda</taxon>
        <taxon>Insecta</taxon>
        <taxon>Pterygota</taxon>
        <taxon>Neoptera</taxon>
        <taxon>Endopterygota</taxon>
        <taxon>Lepidoptera</taxon>
        <taxon>Glossata</taxon>
        <taxon>Ditrysia</taxon>
        <taxon>Papilionoidea</taxon>
        <taxon>Nymphalidae</taxon>
        <taxon>Danainae</taxon>
        <taxon>Danaini</taxon>
        <taxon>Danaina</taxon>
        <taxon>Danaus</taxon>
        <taxon>Anosia</taxon>
    </lineage>
</organism>
<feature type="coiled-coil region" evidence="1">
    <location>
        <begin position="1"/>
        <end position="105"/>
    </location>
</feature>
<sequence>MEELKQKIRNLEELLEDKENLEVRHQKQIREKEEELQQIKDKFDDLKREKRDQSTRCNTLSCQIKQLEALLNEKSEELIKVQQQCATYETTIQKLQEDIEKADNIIKENASVRSEVWSLSGQVCAWRRQLAAGAGQLKDLRRELRRAREHCQHLAQHYTEKCELVEELRSELAEARAGGAELCGEARGALRAARAGLRALREDAREKEEKISQQDKIIRSLRENSTRNVSKQSSVEEDAPCCSRYLQEMEIKHSDRGRGASERSCSRCTCSGTDRGASVCDTTHSTTPPTPPRRLLRKKPLCIDRRCQWPQVREASVCTPSRTPMSSIANRELSTNSLLERVERTHEALELAHRRWCRHRDGHDRPAASRDVD</sequence>
<keyword evidence="3" id="KW-1185">Reference proteome</keyword>
<comment type="caution">
    <text evidence="2">The sequence shown here is derived from an EMBL/GenBank/DDBJ whole genome shotgun (WGS) entry which is preliminary data.</text>
</comment>
<feature type="coiled-coil region" evidence="1">
    <location>
        <begin position="130"/>
        <end position="157"/>
    </location>
</feature>
<gene>
    <name evidence="2" type="ORF">DCHRY22_LOCUS7860</name>
</gene>
<evidence type="ECO:0000313" key="2">
    <source>
        <dbReference type="EMBL" id="CAG9567621.1"/>
    </source>
</evidence>
<dbReference type="GO" id="GO:0003682">
    <property type="term" value="F:chromatin binding"/>
    <property type="evidence" value="ECO:0007669"/>
    <property type="project" value="TreeGrafter"/>
</dbReference>
<evidence type="ECO:0000256" key="1">
    <source>
        <dbReference type="SAM" id="Coils"/>
    </source>
</evidence>
<dbReference type="GO" id="GO:0000796">
    <property type="term" value="C:condensin complex"/>
    <property type="evidence" value="ECO:0007669"/>
    <property type="project" value="TreeGrafter"/>
</dbReference>
<name>A0A8J2QQC1_9NEOP</name>
<dbReference type="GO" id="GO:0000785">
    <property type="term" value="C:chromatin"/>
    <property type="evidence" value="ECO:0007669"/>
    <property type="project" value="TreeGrafter"/>
</dbReference>
<dbReference type="AlphaFoldDB" id="A0A8J2QQC1"/>
<dbReference type="GO" id="GO:0007076">
    <property type="term" value="P:mitotic chromosome condensation"/>
    <property type="evidence" value="ECO:0007669"/>
    <property type="project" value="TreeGrafter"/>
</dbReference>
<dbReference type="PANTHER" id="PTHR43941">
    <property type="entry name" value="STRUCTURAL MAINTENANCE OF CHROMOSOMES PROTEIN 2"/>
    <property type="match status" value="1"/>
</dbReference>
<evidence type="ECO:0000313" key="3">
    <source>
        <dbReference type="Proteomes" id="UP000789524"/>
    </source>
</evidence>
<dbReference type="OrthoDB" id="7471519at2759"/>
<dbReference type="PANTHER" id="PTHR43941:SF1">
    <property type="entry name" value="STRUCTURAL MAINTENANCE OF CHROMOSOMES PROTEIN 2"/>
    <property type="match status" value="1"/>
</dbReference>
<dbReference type="GO" id="GO:0000793">
    <property type="term" value="C:condensed chromosome"/>
    <property type="evidence" value="ECO:0007669"/>
    <property type="project" value="TreeGrafter"/>
</dbReference>
<keyword evidence="1" id="KW-0175">Coiled coil</keyword>
<accession>A0A8J2QQC1</accession>
<reference evidence="2" key="1">
    <citation type="submission" date="2021-09" db="EMBL/GenBank/DDBJ databases">
        <authorList>
            <person name="Martin H S."/>
        </authorList>
    </citation>
    <scope>NUCLEOTIDE SEQUENCE</scope>
</reference>